<dbReference type="Gene3D" id="6.10.250.1300">
    <property type="match status" value="1"/>
</dbReference>
<feature type="compositionally biased region" description="Low complexity" evidence="1">
    <location>
        <begin position="241"/>
        <end position="271"/>
    </location>
</feature>
<keyword evidence="2" id="KW-0812">Transmembrane</keyword>
<protein>
    <submittedName>
        <fullName evidence="4">Beta-glucanase</fullName>
        <ecNumber evidence="4">3.2.1.73</ecNumber>
    </submittedName>
</protein>
<feature type="region of interest" description="Disordered" evidence="1">
    <location>
        <begin position="214"/>
        <end position="365"/>
    </location>
</feature>
<keyword evidence="2" id="KW-0472">Membrane</keyword>
<comment type="caution">
    <text evidence="4">The sequence shown here is derived from an EMBL/GenBank/DDBJ whole genome shotgun (WGS) entry which is preliminary data.</text>
</comment>
<evidence type="ECO:0000313" key="4">
    <source>
        <dbReference type="EMBL" id="GES36152.1"/>
    </source>
</evidence>
<feature type="compositionally biased region" description="Polar residues" evidence="1">
    <location>
        <begin position="334"/>
        <end position="343"/>
    </location>
</feature>
<dbReference type="InterPro" id="IPR031928">
    <property type="entry name" value="RsdA_SigD-bd"/>
</dbReference>
<keyword evidence="4" id="KW-0378">Hydrolase</keyword>
<keyword evidence="2" id="KW-1133">Transmembrane helix</keyword>
<accession>A0ABQ0YI34</accession>
<sequence length="365" mass="37758">MREMGRKHGADDDFFADLADDGTPVDIAAVRRDDALIDAISGDGPVPTETTEEYELATLLAGWRAEILADPLPSEPDLDEIVAAVNREIGARDALAERRSRSRTQLRLIRPIAGAAALIAIAVGGATAVSYQAEPGDPLWSVKQVVFSEQAESTVARIDTASTLQEAEQRLAVGDTEGAQELLQSAQERSGSVTDAGQRDQLGDWMQRLTTELSQLLPPPPPPVLPIPPAQSAPVVPAPVPTTATTPSTVDPTIAGTTPGTGTVPPTSTEEPSVDLLPPPTSSQPVPTQEPLPVTTEPTTGPTSAPVTTEPTTVPTASPTTTASASAPAPSSSLEQQSISQTITVVPPPSTVVPPPSTVVPPPSP</sequence>
<reference evidence="4 5" key="1">
    <citation type="journal article" date="2018" name="Biodegradation">
        <title>1,4-Dioxane degradation characteristics of Rhodococcus aetherivorans JCM 14343.</title>
        <authorList>
            <person name="Inoue D."/>
            <person name="Tsunoda T."/>
            <person name="Yamamoto N."/>
            <person name="Ike M."/>
            <person name="Sei K."/>
        </authorList>
    </citation>
    <scope>NUCLEOTIDE SEQUENCE [LARGE SCALE GENOMIC DNA]</scope>
    <source>
        <strain evidence="4 5">JCM 14343</strain>
    </source>
</reference>
<feature type="compositionally biased region" description="Pro residues" evidence="1">
    <location>
        <begin position="217"/>
        <end position="240"/>
    </location>
</feature>
<feature type="compositionally biased region" description="Low complexity" evidence="1">
    <location>
        <begin position="302"/>
        <end position="333"/>
    </location>
</feature>
<organism evidence="4 5">
    <name type="scientific">Rhodococcus aetherivorans</name>
    <dbReference type="NCBI Taxonomy" id="191292"/>
    <lineage>
        <taxon>Bacteria</taxon>
        <taxon>Bacillati</taxon>
        <taxon>Actinomycetota</taxon>
        <taxon>Actinomycetes</taxon>
        <taxon>Mycobacteriales</taxon>
        <taxon>Nocardiaceae</taxon>
        <taxon>Rhodococcus</taxon>
    </lineage>
</organism>
<feature type="domain" description="Anti-sigma-D factor RsdA sigma factor binding region" evidence="3">
    <location>
        <begin position="26"/>
        <end position="71"/>
    </location>
</feature>
<evidence type="ECO:0000256" key="1">
    <source>
        <dbReference type="SAM" id="MobiDB-lite"/>
    </source>
</evidence>
<evidence type="ECO:0000256" key="2">
    <source>
        <dbReference type="SAM" id="Phobius"/>
    </source>
</evidence>
<evidence type="ECO:0000313" key="5">
    <source>
        <dbReference type="Proteomes" id="UP000325466"/>
    </source>
</evidence>
<feature type="transmembrane region" description="Helical" evidence="2">
    <location>
        <begin position="108"/>
        <end position="131"/>
    </location>
</feature>
<dbReference type="EMBL" id="BLAH01000047">
    <property type="protein sequence ID" value="GES36152.1"/>
    <property type="molecule type" value="Genomic_DNA"/>
</dbReference>
<dbReference type="Pfam" id="PF16751">
    <property type="entry name" value="RsdA_SigD_bd"/>
    <property type="match status" value="1"/>
</dbReference>
<evidence type="ECO:0000259" key="3">
    <source>
        <dbReference type="Pfam" id="PF16751"/>
    </source>
</evidence>
<feature type="compositionally biased region" description="Pro residues" evidence="1">
    <location>
        <begin position="346"/>
        <end position="365"/>
    </location>
</feature>
<proteinExistence type="predicted"/>
<dbReference type="GO" id="GO:0042972">
    <property type="term" value="F:licheninase activity"/>
    <property type="evidence" value="ECO:0007669"/>
    <property type="project" value="UniProtKB-EC"/>
</dbReference>
<name>A0ABQ0YI34_9NOCA</name>
<gene>
    <name evidence="4" type="ORF">RAJCM14343_1401</name>
</gene>
<dbReference type="Proteomes" id="UP000325466">
    <property type="component" value="Unassembled WGS sequence"/>
</dbReference>
<dbReference type="EC" id="3.2.1.73" evidence="4"/>
<keyword evidence="5" id="KW-1185">Reference proteome</keyword>
<keyword evidence="4" id="KW-0326">Glycosidase</keyword>